<evidence type="ECO:0000256" key="1">
    <source>
        <dbReference type="SAM" id="Phobius"/>
    </source>
</evidence>
<dbReference type="InterPro" id="IPR011528">
    <property type="entry name" value="NERD"/>
</dbReference>
<organism evidence="3 4">
    <name type="scientific">Yanshouia hominis</name>
    <dbReference type="NCBI Taxonomy" id="2763673"/>
    <lineage>
        <taxon>Bacteria</taxon>
        <taxon>Bacillati</taxon>
        <taxon>Bacillota</taxon>
        <taxon>Clostridia</taxon>
        <taxon>Eubacteriales</taxon>
        <taxon>Oscillospiraceae</taxon>
        <taxon>Yanshouia</taxon>
    </lineage>
</organism>
<protein>
    <submittedName>
        <fullName evidence="3">NERD domain-containing protein</fullName>
    </submittedName>
</protein>
<keyword evidence="1" id="KW-1133">Transmembrane helix</keyword>
<feature type="domain" description="NERD" evidence="2">
    <location>
        <begin position="48"/>
        <end position="154"/>
    </location>
</feature>
<proteinExistence type="predicted"/>
<comment type="caution">
    <text evidence="3">The sequence shown here is derived from an EMBL/GenBank/DDBJ whole genome shotgun (WGS) entry which is preliminary data.</text>
</comment>
<dbReference type="EMBL" id="JACRTB010000031">
    <property type="protein sequence ID" value="MBC8577438.1"/>
    <property type="molecule type" value="Genomic_DNA"/>
</dbReference>
<keyword evidence="4" id="KW-1185">Reference proteome</keyword>
<keyword evidence="1" id="KW-0472">Membrane</keyword>
<dbReference type="Pfam" id="PF08378">
    <property type="entry name" value="NERD"/>
    <property type="match status" value="1"/>
</dbReference>
<feature type="transmembrane region" description="Helical" evidence="1">
    <location>
        <begin position="16"/>
        <end position="34"/>
    </location>
</feature>
<reference evidence="3 4" key="1">
    <citation type="submission" date="2020-08" db="EMBL/GenBank/DDBJ databases">
        <title>Genome public.</title>
        <authorList>
            <person name="Liu C."/>
            <person name="Sun Q."/>
        </authorList>
    </citation>
    <scope>NUCLEOTIDE SEQUENCE [LARGE SCALE GENOMIC DNA]</scope>
    <source>
        <strain evidence="3 4">BX1</strain>
    </source>
</reference>
<evidence type="ECO:0000259" key="2">
    <source>
        <dbReference type="Pfam" id="PF08378"/>
    </source>
</evidence>
<dbReference type="RefSeq" id="WP_262400844.1">
    <property type="nucleotide sequence ID" value="NZ_JACRTB010000031.1"/>
</dbReference>
<sequence length="209" mass="23889">MFQNFQAWKLHSFEDYLTFLIVILAGIMIFKFAIQKIYKHRNDAYALKLVRKKLKYPRQSARVFHNVTLSFGGQPLHYDHLLIDAAGIVAIRSIGWGIRIYGQPDQPSWKAMDNKTEKMIENPVAKLTDSFEPLRSGLASKEIYSLSIEPLVIFADPFATPELYLGRDSCCIPFSGLKNWKKQRQLRAANKSQKLDVNQIASVIEGAIQ</sequence>
<evidence type="ECO:0000313" key="3">
    <source>
        <dbReference type="EMBL" id="MBC8577438.1"/>
    </source>
</evidence>
<dbReference type="Proteomes" id="UP000658131">
    <property type="component" value="Unassembled WGS sequence"/>
</dbReference>
<evidence type="ECO:0000313" key="4">
    <source>
        <dbReference type="Proteomes" id="UP000658131"/>
    </source>
</evidence>
<name>A0ABR7NP55_9FIRM</name>
<accession>A0ABR7NP55</accession>
<keyword evidence="1" id="KW-0812">Transmembrane</keyword>
<gene>
    <name evidence="3" type="ORF">H8717_13620</name>
</gene>